<dbReference type="EMBL" id="LLXJ01003323">
    <property type="protein sequence ID" value="PKB97244.1"/>
    <property type="molecule type" value="Genomic_DNA"/>
</dbReference>
<name>A0A2N0NRP7_9GLOM</name>
<dbReference type="Proteomes" id="UP000232722">
    <property type="component" value="Unassembled WGS sequence"/>
</dbReference>
<evidence type="ECO:0000313" key="2">
    <source>
        <dbReference type="Proteomes" id="UP000232722"/>
    </source>
</evidence>
<evidence type="ECO:0000313" key="1">
    <source>
        <dbReference type="EMBL" id="PKB97244.1"/>
    </source>
</evidence>
<reference evidence="1 2" key="1">
    <citation type="submission" date="2016-04" db="EMBL/GenBank/DDBJ databases">
        <title>Genome analyses suggest a sexual origin of heterokaryosis in a supposedly ancient asexual fungus.</title>
        <authorList>
            <person name="Ropars J."/>
            <person name="Sedzielewska K."/>
            <person name="Noel J."/>
            <person name="Charron P."/>
            <person name="Farinelli L."/>
            <person name="Marton T."/>
            <person name="Kruger M."/>
            <person name="Pelin A."/>
            <person name="Brachmann A."/>
            <person name="Corradi N."/>
        </authorList>
    </citation>
    <scope>NUCLEOTIDE SEQUENCE [LARGE SCALE GENOMIC DNA]</scope>
    <source>
        <strain evidence="1 2">A5</strain>
    </source>
</reference>
<accession>A0A2N0NRP7</accession>
<comment type="caution">
    <text evidence="1">The sequence shown here is derived from an EMBL/GenBank/DDBJ whole genome shotgun (WGS) entry which is preliminary data.</text>
</comment>
<gene>
    <name evidence="1" type="ORF">RhiirA5_433483</name>
</gene>
<organism evidence="1 2">
    <name type="scientific">Rhizophagus irregularis</name>
    <dbReference type="NCBI Taxonomy" id="588596"/>
    <lineage>
        <taxon>Eukaryota</taxon>
        <taxon>Fungi</taxon>
        <taxon>Fungi incertae sedis</taxon>
        <taxon>Mucoromycota</taxon>
        <taxon>Glomeromycotina</taxon>
        <taxon>Glomeromycetes</taxon>
        <taxon>Glomerales</taxon>
        <taxon>Glomeraceae</taxon>
        <taxon>Rhizophagus</taxon>
    </lineage>
</organism>
<reference evidence="1 2" key="2">
    <citation type="submission" date="2017-09" db="EMBL/GenBank/DDBJ databases">
        <title>Extensive intraspecific genome diversity in a model arbuscular mycorrhizal fungus.</title>
        <authorList>
            <person name="Chen E.C."/>
            <person name="Morin E."/>
            <person name="Beaudet D."/>
            <person name="Noel J."/>
            <person name="Ndikumana S."/>
            <person name="Charron P."/>
            <person name="St-Onge C."/>
            <person name="Giorgi J."/>
            <person name="Grigoriev I.V."/>
            <person name="Roux C."/>
            <person name="Martin F.M."/>
            <person name="Corradi N."/>
        </authorList>
    </citation>
    <scope>NUCLEOTIDE SEQUENCE [LARGE SCALE GENOMIC DNA]</scope>
    <source>
        <strain evidence="1 2">A5</strain>
    </source>
</reference>
<protein>
    <submittedName>
        <fullName evidence="1">Uncharacterized protein</fullName>
    </submittedName>
</protein>
<sequence length="71" mass="8500">MLKSNQFKQSVKQSEKWAAKQLIVKTYMVKIMFIKRVVVWKRKKVECDYVVDFCHKPLTQKGATNQKHRIC</sequence>
<proteinExistence type="predicted"/>
<dbReference type="AlphaFoldDB" id="A0A2N0NRP7"/>